<keyword evidence="5" id="KW-0732">Signal</keyword>
<comment type="similarity">
    <text evidence="2">Belongs to the PBP/GOBP family.</text>
</comment>
<keyword evidence="3" id="KW-0813">Transport</keyword>
<evidence type="ECO:0000256" key="4">
    <source>
        <dbReference type="ARBA" id="ARBA00022525"/>
    </source>
</evidence>
<evidence type="ECO:0000313" key="6">
    <source>
        <dbReference type="EMBL" id="QGW50687.1"/>
    </source>
</evidence>
<sequence length="213" mass="24233">MKVIFGVFIAVAVLFELTVADYGLQKRIDKQKKNFNCSVVPKNVMQSCCTSPSLVDESVVKSALDDISKMNYKSYLMDCKLKETIFEKLNLIKNNDINMQAAQTYVASRVTDKSWQKIFKRILTGCYEEIKEDYEGMARMAAEDPFNVSPDECSIRYMVFTMCIDVSVFAECPNNNWTTGSNLNDCNQSRKFIENCDDNDNAMIEFLTGVKVA</sequence>
<reference evidence="6" key="1">
    <citation type="submission" date="2019-07" db="EMBL/GenBank/DDBJ databases">
        <title>Identification and Expression Pattern of Chemosensory Genes from the Transcriptome of the Propsilocerus akamusi.</title>
        <authorList>
            <person name="Yan C."/>
            <person name="Pan L."/>
        </authorList>
    </citation>
    <scope>NUCLEOTIDE SEQUENCE</scope>
</reference>
<keyword evidence="4" id="KW-0964">Secreted</keyword>
<comment type="subcellular location">
    <subcellularLocation>
        <location evidence="1">Secreted</location>
    </subcellularLocation>
</comment>
<dbReference type="GO" id="GO:0005576">
    <property type="term" value="C:extracellular region"/>
    <property type="evidence" value="ECO:0007669"/>
    <property type="project" value="UniProtKB-SubCell"/>
</dbReference>
<evidence type="ECO:0000256" key="5">
    <source>
        <dbReference type="SAM" id="SignalP"/>
    </source>
</evidence>
<dbReference type="AlphaFoldDB" id="A0A7D0TCA8"/>
<dbReference type="PANTHER" id="PTHR21066:SF9">
    <property type="entry name" value="ODORANT-BINDING PROTEIN 59A"/>
    <property type="match status" value="1"/>
</dbReference>
<evidence type="ECO:0000256" key="2">
    <source>
        <dbReference type="ARBA" id="ARBA00008098"/>
    </source>
</evidence>
<dbReference type="Gene3D" id="1.10.238.270">
    <property type="match status" value="1"/>
</dbReference>
<evidence type="ECO:0000256" key="3">
    <source>
        <dbReference type="ARBA" id="ARBA00022448"/>
    </source>
</evidence>
<evidence type="ECO:0000256" key="1">
    <source>
        <dbReference type="ARBA" id="ARBA00004613"/>
    </source>
</evidence>
<organism evidence="6">
    <name type="scientific">Propsilocerus akamusi</name>
    <dbReference type="NCBI Taxonomy" id="903466"/>
    <lineage>
        <taxon>Eukaryota</taxon>
        <taxon>Metazoa</taxon>
        <taxon>Ecdysozoa</taxon>
        <taxon>Arthropoda</taxon>
        <taxon>Hexapoda</taxon>
        <taxon>Insecta</taxon>
        <taxon>Pterygota</taxon>
        <taxon>Neoptera</taxon>
        <taxon>Endopterygota</taxon>
        <taxon>Diptera</taxon>
        <taxon>Nematocera</taxon>
        <taxon>Chironomoidea</taxon>
        <taxon>Chironomidae</taxon>
        <taxon>Propsilocerus</taxon>
    </lineage>
</organism>
<dbReference type="InterPro" id="IPR052295">
    <property type="entry name" value="Odorant-binding_protein"/>
</dbReference>
<dbReference type="EMBL" id="MN133014">
    <property type="protein sequence ID" value="QGW50687.1"/>
    <property type="molecule type" value="mRNA"/>
</dbReference>
<dbReference type="SMR" id="A0A7D0TCA8"/>
<name>A0A7D0TCA8_9DIPT</name>
<accession>A0A7D0TCA8</accession>
<feature type="chain" id="PRO_5027932380" evidence="5">
    <location>
        <begin position="21"/>
        <end position="213"/>
    </location>
</feature>
<dbReference type="PANTHER" id="PTHR21066">
    <property type="entry name" value="ODORANT-BINDING PROTEIN 59A-RELATED"/>
    <property type="match status" value="1"/>
</dbReference>
<proteinExistence type="evidence at transcript level"/>
<feature type="signal peptide" evidence="5">
    <location>
        <begin position="1"/>
        <end position="20"/>
    </location>
</feature>
<protein>
    <submittedName>
        <fullName evidence="6">Odorant-binding protein 23</fullName>
    </submittedName>
</protein>